<dbReference type="Proteomes" id="UP001530315">
    <property type="component" value="Unassembled WGS sequence"/>
</dbReference>
<dbReference type="AlphaFoldDB" id="A0ABD3MGR0"/>
<dbReference type="EMBL" id="JALLAZ020001819">
    <property type="protein sequence ID" value="KAL3762762.1"/>
    <property type="molecule type" value="Genomic_DNA"/>
</dbReference>
<reference evidence="2 3" key="1">
    <citation type="submission" date="2024-10" db="EMBL/GenBank/DDBJ databases">
        <title>Updated reference genomes for cyclostephanoid diatoms.</title>
        <authorList>
            <person name="Roberts W.R."/>
            <person name="Alverson A.J."/>
        </authorList>
    </citation>
    <scope>NUCLEOTIDE SEQUENCE [LARGE SCALE GENOMIC DNA]</scope>
    <source>
        <strain evidence="2 3">AJA276-08</strain>
    </source>
</reference>
<gene>
    <name evidence="2" type="ORF">ACHAW5_002267</name>
</gene>
<evidence type="ECO:0000256" key="1">
    <source>
        <dbReference type="SAM" id="Phobius"/>
    </source>
</evidence>
<comment type="caution">
    <text evidence="2">The sequence shown here is derived from an EMBL/GenBank/DDBJ whole genome shotgun (WGS) entry which is preliminary data.</text>
</comment>
<name>A0ABD3MGR0_9STRA</name>
<protein>
    <submittedName>
        <fullName evidence="2">Uncharacterized protein</fullName>
    </submittedName>
</protein>
<proteinExistence type="predicted"/>
<accession>A0ABD3MGR0</accession>
<evidence type="ECO:0000313" key="3">
    <source>
        <dbReference type="Proteomes" id="UP001530315"/>
    </source>
</evidence>
<sequence length="98" mass="11013">MNALTRTAMNVLPRARSAVVTRTMASESRAHLYTGMPTNMSQLRSSIWLSDPGAYPVIFTLGFACCFASSFIAYCAIRNPDVRITTGRRQQLLRTWEH</sequence>
<keyword evidence="1" id="KW-0812">Transmembrane</keyword>
<dbReference type="Pfam" id="PF06522">
    <property type="entry name" value="B12D"/>
    <property type="match status" value="1"/>
</dbReference>
<keyword evidence="1" id="KW-0472">Membrane</keyword>
<keyword evidence="3" id="KW-1185">Reference proteome</keyword>
<organism evidence="2 3">
    <name type="scientific">Stephanodiscus triporus</name>
    <dbReference type="NCBI Taxonomy" id="2934178"/>
    <lineage>
        <taxon>Eukaryota</taxon>
        <taxon>Sar</taxon>
        <taxon>Stramenopiles</taxon>
        <taxon>Ochrophyta</taxon>
        <taxon>Bacillariophyta</taxon>
        <taxon>Coscinodiscophyceae</taxon>
        <taxon>Thalassiosirophycidae</taxon>
        <taxon>Stephanodiscales</taxon>
        <taxon>Stephanodiscaceae</taxon>
        <taxon>Stephanodiscus</taxon>
    </lineage>
</organism>
<evidence type="ECO:0000313" key="2">
    <source>
        <dbReference type="EMBL" id="KAL3762762.1"/>
    </source>
</evidence>
<dbReference type="InterPro" id="IPR010530">
    <property type="entry name" value="B12D"/>
</dbReference>
<keyword evidence="1" id="KW-1133">Transmembrane helix</keyword>
<feature type="transmembrane region" description="Helical" evidence="1">
    <location>
        <begin position="53"/>
        <end position="77"/>
    </location>
</feature>